<sequence length="359" mass="38305">MGGIGGKGKGARRRQKLKENAKVFDKKTGSFREPKIELIDGQVSREELLKAPSSFRRFMEATRRAKEQRDRRDRRARVARGLEGSDDERGDDDAAERKKGDERETRDDSGGAGESDTDDETTHTWLRPDQGDGGAGVADDVAFEEAAHSKKKQPKQKKSAVVADAAAAKDADAEDDAEGRKGKRKYKSLRERKSEARKAAKAAREEGDAFIGVASEASDGGRAGAPTFGEVADAPPTITLKRKSGGKGAKAVPVAESGHKIAGSKGAGNRQAQIFANLMAGASGGAAKGRAPNAVVGLRRAAEIEALREQAISEYRKMKGRPMNNGRNSSLAADPTRLFSSVGGANVRRDAGRERDGPR</sequence>
<feature type="compositionally biased region" description="Basic and acidic residues" evidence="1">
    <location>
        <begin position="347"/>
        <end position="359"/>
    </location>
</feature>
<feature type="region of interest" description="Disordered" evidence="1">
    <location>
        <begin position="1"/>
        <end position="34"/>
    </location>
</feature>
<feature type="compositionally biased region" description="Basic and acidic residues" evidence="1">
    <location>
        <begin position="95"/>
        <end position="109"/>
    </location>
</feature>
<accession>A0A7S0GX70</accession>
<feature type="compositionally biased region" description="Basic and acidic residues" evidence="1">
    <location>
        <begin position="188"/>
        <end position="207"/>
    </location>
</feature>
<name>A0A7S0GX70_MICPS</name>
<feature type="compositionally biased region" description="Acidic residues" evidence="1">
    <location>
        <begin position="84"/>
        <end position="94"/>
    </location>
</feature>
<protein>
    <submittedName>
        <fullName evidence="2">Uncharacterized protein</fullName>
    </submittedName>
</protein>
<feature type="region of interest" description="Disordered" evidence="1">
    <location>
        <begin position="51"/>
        <end position="252"/>
    </location>
</feature>
<feature type="compositionally biased region" description="Basic residues" evidence="1">
    <location>
        <begin position="149"/>
        <end position="158"/>
    </location>
</feature>
<feature type="compositionally biased region" description="Basic and acidic residues" evidence="1">
    <location>
        <begin position="57"/>
        <end position="73"/>
    </location>
</feature>
<proteinExistence type="predicted"/>
<feature type="compositionally biased region" description="Basic and acidic residues" evidence="1">
    <location>
        <begin position="17"/>
        <end position="34"/>
    </location>
</feature>
<reference evidence="2" key="1">
    <citation type="submission" date="2021-01" db="EMBL/GenBank/DDBJ databases">
        <authorList>
            <person name="Corre E."/>
            <person name="Pelletier E."/>
            <person name="Niang G."/>
            <person name="Scheremetjew M."/>
            <person name="Finn R."/>
            <person name="Kale V."/>
            <person name="Holt S."/>
            <person name="Cochrane G."/>
            <person name="Meng A."/>
            <person name="Brown T."/>
            <person name="Cohen L."/>
        </authorList>
    </citation>
    <scope>NUCLEOTIDE SEQUENCE</scope>
    <source>
        <strain evidence="2">CCAC1681</strain>
    </source>
</reference>
<dbReference type="EMBL" id="HBEN01011016">
    <property type="protein sequence ID" value="CAD8445695.1"/>
    <property type="molecule type" value="Transcribed_RNA"/>
</dbReference>
<dbReference type="AlphaFoldDB" id="A0A7S0GX70"/>
<evidence type="ECO:0000256" key="1">
    <source>
        <dbReference type="SAM" id="MobiDB-lite"/>
    </source>
</evidence>
<evidence type="ECO:0000313" key="2">
    <source>
        <dbReference type="EMBL" id="CAD8445695.1"/>
    </source>
</evidence>
<feature type="region of interest" description="Disordered" evidence="1">
    <location>
        <begin position="316"/>
        <end position="359"/>
    </location>
</feature>
<gene>
    <name evidence="2" type="ORF">MSP1401_LOCUS9131</name>
</gene>
<organism evidence="2">
    <name type="scientific">Micromonas pusilla</name>
    <name type="common">Picoplanktonic green alga</name>
    <name type="synonym">Chromulina pusilla</name>
    <dbReference type="NCBI Taxonomy" id="38833"/>
    <lineage>
        <taxon>Eukaryota</taxon>
        <taxon>Viridiplantae</taxon>
        <taxon>Chlorophyta</taxon>
        <taxon>Mamiellophyceae</taxon>
        <taxon>Mamiellales</taxon>
        <taxon>Mamiellaceae</taxon>
        <taxon>Micromonas</taxon>
    </lineage>
</organism>